<evidence type="ECO:0000313" key="2">
    <source>
        <dbReference type="EMBL" id="KIX03238.1"/>
    </source>
</evidence>
<dbReference type="RefSeq" id="XP_013270374.1">
    <property type="nucleotide sequence ID" value="XM_013414920.1"/>
</dbReference>
<keyword evidence="3" id="KW-1185">Reference proteome</keyword>
<proteinExistence type="predicted"/>
<dbReference type="SMART" id="SM00320">
    <property type="entry name" value="WD40"/>
    <property type="match status" value="1"/>
</dbReference>
<keyword evidence="1" id="KW-0853">WD repeat</keyword>
<dbReference type="InterPro" id="IPR015943">
    <property type="entry name" value="WD40/YVTN_repeat-like_dom_sf"/>
</dbReference>
<dbReference type="InterPro" id="IPR036322">
    <property type="entry name" value="WD40_repeat_dom_sf"/>
</dbReference>
<dbReference type="VEuPathDB" id="FungiDB:Z518_06790"/>
<dbReference type="InterPro" id="IPR001680">
    <property type="entry name" value="WD40_rpt"/>
</dbReference>
<dbReference type="Gene3D" id="2.130.10.10">
    <property type="entry name" value="YVTN repeat-like/Quinoprotein amine dehydrogenase"/>
    <property type="match status" value="1"/>
</dbReference>
<reference evidence="2 3" key="1">
    <citation type="submission" date="2015-01" db="EMBL/GenBank/DDBJ databases">
        <title>The Genome Sequence of Rhinocladiella mackenzie CBS 650.93.</title>
        <authorList>
            <consortium name="The Broad Institute Genomics Platform"/>
            <person name="Cuomo C."/>
            <person name="de Hoog S."/>
            <person name="Gorbushina A."/>
            <person name="Stielow B."/>
            <person name="Teixiera M."/>
            <person name="Abouelleil A."/>
            <person name="Chapman S.B."/>
            <person name="Priest M."/>
            <person name="Young S.K."/>
            <person name="Wortman J."/>
            <person name="Nusbaum C."/>
            <person name="Birren B."/>
        </authorList>
    </citation>
    <scope>NUCLEOTIDE SEQUENCE [LARGE SCALE GENOMIC DNA]</scope>
    <source>
        <strain evidence="2 3">CBS 650.93</strain>
    </source>
</reference>
<gene>
    <name evidence="2" type="ORF">Z518_06790</name>
</gene>
<name>A0A0D2GYE7_9EURO</name>
<feature type="repeat" description="WD" evidence="1">
    <location>
        <begin position="120"/>
        <end position="161"/>
    </location>
</feature>
<organism evidence="2 3">
    <name type="scientific">Rhinocladiella mackenziei CBS 650.93</name>
    <dbReference type="NCBI Taxonomy" id="1442369"/>
    <lineage>
        <taxon>Eukaryota</taxon>
        <taxon>Fungi</taxon>
        <taxon>Dikarya</taxon>
        <taxon>Ascomycota</taxon>
        <taxon>Pezizomycotina</taxon>
        <taxon>Eurotiomycetes</taxon>
        <taxon>Chaetothyriomycetidae</taxon>
        <taxon>Chaetothyriales</taxon>
        <taxon>Herpotrichiellaceae</taxon>
        <taxon>Rhinocladiella</taxon>
    </lineage>
</organism>
<evidence type="ECO:0000313" key="3">
    <source>
        <dbReference type="Proteomes" id="UP000053617"/>
    </source>
</evidence>
<dbReference type="HOGENOM" id="CLU_1054298_0_0_1"/>
<evidence type="ECO:0000256" key="1">
    <source>
        <dbReference type="PROSITE-ProRule" id="PRU00221"/>
    </source>
</evidence>
<dbReference type="STRING" id="1442369.A0A0D2GYE7"/>
<dbReference type="Pfam" id="PF00400">
    <property type="entry name" value="WD40"/>
    <property type="match status" value="1"/>
</dbReference>
<dbReference type="SUPFAM" id="SSF50978">
    <property type="entry name" value="WD40 repeat-like"/>
    <property type="match status" value="1"/>
</dbReference>
<dbReference type="OrthoDB" id="538223at2759"/>
<dbReference type="PANTHER" id="PTHR19879:SF9">
    <property type="entry name" value="TRANSCRIPTION INITIATION FACTOR TFIID SUBUNIT 5"/>
    <property type="match status" value="1"/>
</dbReference>
<dbReference type="Proteomes" id="UP000053617">
    <property type="component" value="Unassembled WGS sequence"/>
</dbReference>
<dbReference type="PROSITE" id="PS50082">
    <property type="entry name" value="WD_REPEATS_2"/>
    <property type="match status" value="1"/>
</dbReference>
<sequence>MVQICDNDEVHEFLQKHFLHWFEALSLMNRISEVIEQLDKLQSLVSVSESTHVTAFLEDARRIFLSNRYIVDLAPLQIYSSAMIFAPQTSVVRKVCGRIPSWLRRCPTTPVVWSPELQTLEGHTDSVNAVAFSHDGSLLASASNDETVRLWNPHTGREIQTLKGPPGIIAVDFSLGDTALRTNQGIMSIDNKFIPCLTFESSAWQPITMNDAWIRQGEHDLLWLPLEYRRSPSAFYGNTIAIGLRSGQVGFIQLDYLEVSDVRH</sequence>
<protein>
    <submittedName>
        <fullName evidence="2">Uncharacterized protein</fullName>
    </submittedName>
</protein>
<dbReference type="PANTHER" id="PTHR19879">
    <property type="entry name" value="TRANSCRIPTION INITIATION FACTOR TFIID"/>
    <property type="match status" value="1"/>
</dbReference>
<dbReference type="PROSITE" id="PS50294">
    <property type="entry name" value="WD_REPEATS_REGION"/>
    <property type="match status" value="1"/>
</dbReference>
<dbReference type="EMBL" id="KN847479">
    <property type="protein sequence ID" value="KIX03238.1"/>
    <property type="molecule type" value="Genomic_DNA"/>
</dbReference>
<dbReference type="GeneID" id="25294861"/>
<accession>A0A0D2GYE7</accession>
<dbReference type="AlphaFoldDB" id="A0A0D2GYE7"/>